<dbReference type="InterPro" id="IPR018247">
    <property type="entry name" value="EF_Hand_1_Ca_BS"/>
</dbReference>
<dbReference type="Pfam" id="PF13499">
    <property type="entry name" value="EF-hand_7"/>
    <property type="match status" value="1"/>
</dbReference>
<dbReference type="InterPro" id="IPR011992">
    <property type="entry name" value="EF-hand-dom_pair"/>
</dbReference>
<dbReference type="Gene3D" id="1.10.238.10">
    <property type="entry name" value="EF-hand"/>
    <property type="match status" value="3"/>
</dbReference>
<accession>A0A1I1X7E4</accession>
<dbReference type="Proteomes" id="UP000199517">
    <property type="component" value="Unassembled WGS sequence"/>
</dbReference>
<feature type="compositionally biased region" description="Low complexity" evidence="3">
    <location>
        <begin position="107"/>
        <end position="123"/>
    </location>
</feature>
<name>A0A1I1X7E4_9BURK</name>
<dbReference type="CDD" id="cd00051">
    <property type="entry name" value="EFh"/>
    <property type="match status" value="1"/>
</dbReference>
<dbReference type="PROSITE" id="PS00018">
    <property type="entry name" value="EF_HAND_1"/>
    <property type="match status" value="3"/>
</dbReference>
<keyword evidence="2" id="KW-0677">Repeat</keyword>
<protein>
    <submittedName>
        <fullName evidence="5">Ca2+-binding protein, EF-hand superfamily</fullName>
    </submittedName>
</protein>
<evidence type="ECO:0000256" key="1">
    <source>
        <dbReference type="ARBA" id="ARBA00022723"/>
    </source>
</evidence>
<feature type="compositionally biased region" description="Gly residues" evidence="3">
    <location>
        <begin position="195"/>
        <end position="204"/>
    </location>
</feature>
<dbReference type="AlphaFoldDB" id="A0A1I1X7E4"/>
<dbReference type="Pfam" id="PF13202">
    <property type="entry name" value="EF-hand_5"/>
    <property type="match status" value="1"/>
</dbReference>
<feature type="compositionally biased region" description="Low complexity" evidence="3">
    <location>
        <begin position="151"/>
        <end position="162"/>
    </location>
</feature>
<reference evidence="6" key="1">
    <citation type="submission" date="2016-10" db="EMBL/GenBank/DDBJ databases">
        <authorList>
            <person name="Varghese N."/>
            <person name="Submissions S."/>
        </authorList>
    </citation>
    <scope>NUCLEOTIDE SEQUENCE [LARGE SCALE GENOMIC DNA]</scope>
    <source>
        <strain evidence="6">DSM 7481</strain>
    </source>
</reference>
<evidence type="ECO:0000313" key="5">
    <source>
        <dbReference type="EMBL" id="SFE03336.1"/>
    </source>
</evidence>
<organism evidence="5 6">
    <name type="scientific">Paracidovorax konjaci</name>
    <dbReference type="NCBI Taxonomy" id="32040"/>
    <lineage>
        <taxon>Bacteria</taxon>
        <taxon>Pseudomonadati</taxon>
        <taxon>Pseudomonadota</taxon>
        <taxon>Betaproteobacteria</taxon>
        <taxon>Burkholderiales</taxon>
        <taxon>Comamonadaceae</taxon>
        <taxon>Paracidovorax</taxon>
    </lineage>
</organism>
<dbReference type="PANTHER" id="PTHR10827">
    <property type="entry name" value="RETICULOCALBIN"/>
    <property type="match status" value="1"/>
</dbReference>
<feature type="region of interest" description="Disordered" evidence="3">
    <location>
        <begin position="1"/>
        <end position="50"/>
    </location>
</feature>
<proteinExistence type="predicted"/>
<dbReference type="GO" id="GO:0005509">
    <property type="term" value="F:calcium ion binding"/>
    <property type="evidence" value="ECO:0007669"/>
    <property type="project" value="InterPro"/>
</dbReference>
<dbReference type="NCBIfam" id="NF041410">
    <property type="entry name" value="XopAW"/>
    <property type="match status" value="1"/>
</dbReference>
<evidence type="ECO:0000313" key="6">
    <source>
        <dbReference type="Proteomes" id="UP000199517"/>
    </source>
</evidence>
<feature type="region of interest" description="Disordered" evidence="3">
    <location>
        <begin position="359"/>
        <end position="378"/>
    </location>
</feature>
<feature type="domain" description="EF-hand" evidence="4">
    <location>
        <begin position="272"/>
        <end position="307"/>
    </location>
</feature>
<dbReference type="STRING" id="32040.SAMN04489710_11236"/>
<feature type="domain" description="EF-hand" evidence="4">
    <location>
        <begin position="65"/>
        <end position="100"/>
    </location>
</feature>
<evidence type="ECO:0000256" key="3">
    <source>
        <dbReference type="SAM" id="MobiDB-lite"/>
    </source>
</evidence>
<feature type="domain" description="EF-hand" evidence="4">
    <location>
        <begin position="118"/>
        <end position="153"/>
    </location>
</feature>
<keyword evidence="6" id="KW-1185">Reference proteome</keyword>
<feature type="region of interest" description="Disordered" evidence="3">
    <location>
        <begin position="313"/>
        <end position="344"/>
    </location>
</feature>
<keyword evidence="1" id="KW-0479">Metal-binding</keyword>
<sequence>MTTISSVGSSAWSSAAAMQRTQPQRRGPSPEELLSKLDSDGSGGVSGTELQGLLDKVAKKGGADGTAQSATDLVTQYDSDGDGNLNAQELGKTLESLMPQRSTMDFAQARGTGSASGATGQAGDDLFGKVDEDGDGSVSQTELQSLLEKMSGGAASATGTSSDELFGQLDSDGDGKLSQAEFDAGRPSDGAQGESAGGAGGMRMAGGMPPPPPGGPGGPGGAGGAQGANASASSGNSTSYDPLDTNEDGTVSAAERAAGAIAAASGGTSGSSETDAVTALFNAIDSDGDKKVSDSEAQSFIAQLTSQYAAATSASGASAASASSSSSSSGTEGGTGRQGSGRLDLAQLAGFARRQYESAASGWADTRSSHSGAVSALA</sequence>
<dbReference type="SUPFAM" id="SSF47473">
    <property type="entry name" value="EF-hand"/>
    <property type="match status" value="1"/>
</dbReference>
<feature type="compositionally biased region" description="Gly residues" evidence="3">
    <location>
        <begin position="217"/>
        <end position="226"/>
    </location>
</feature>
<dbReference type="SMART" id="SM00054">
    <property type="entry name" value="EFh"/>
    <property type="match status" value="5"/>
</dbReference>
<feature type="region of interest" description="Disordered" evidence="3">
    <location>
        <begin position="99"/>
        <end position="254"/>
    </location>
</feature>
<dbReference type="PROSITE" id="PS50222">
    <property type="entry name" value="EF_HAND_2"/>
    <property type="match status" value="3"/>
</dbReference>
<feature type="compositionally biased region" description="Low complexity" evidence="3">
    <location>
        <begin position="1"/>
        <end position="17"/>
    </location>
</feature>
<dbReference type="InterPro" id="IPR002048">
    <property type="entry name" value="EF_hand_dom"/>
</dbReference>
<evidence type="ECO:0000259" key="4">
    <source>
        <dbReference type="PROSITE" id="PS50222"/>
    </source>
</evidence>
<dbReference type="PANTHER" id="PTHR10827:SF98">
    <property type="entry name" value="45 KDA CALCIUM-BINDING PROTEIN"/>
    <property type="match status" value="1"/>
</dbReference>
<dbReference type="RefSeq" id="WP_092954750.1">
    <property type="nucleotide sequence ID" value="NZ_FOMQ01000012.1"/>
</dbReference>
<dbReference type="OrthoDB" id="8903766at2"/>
<feature type="compositionally biased region" description="Low complexity" evidence="3">
    <location>
        <begin position="313"/>
        <end position="330"/>
    </location>
</feature>
<gene>
    <name evidence="5" type="ORF">SAMN04489710_11236</name>
</gene>
<evidence type="ECO:0000256" key="2">
    <source>
        <dbReference type="ARBA" id="ARBA00022737"/>
    </source>
</evidence>
<feature type="compositionally biased region" description="Low complexity" evidence="3">
    <location>
        <begin position="227"/>
        <end position="237"/>
    </location>
</feature>
<dbReference type="EMBL" id="FOMQ01000012">
    <property type="protein sequence ID" value="SFE03336.1"/>
    <property type="molecule type" value="Genomic_DNA"/>
</dbReference>